<feature type="signal peptide" evidence="1">
    <location>
        <begin position="1"/>
        <end position="20"/>
    </location>
</feature>
<evidence type="ECO:0000256" key="1">
    <source>
        <dbReference type="SAM" id="SignalP"/>
    </source>
</evidence>
<feature type="chain" id="PRO_5001995728" description="3-isopropylmalate dehydratase" evidence="1">
    <location>
        <begin position="21"/>
        <end position="130"/>
    </location>
</feature>
<accession>A0A0A1YFT5</accession>
<evidence type="ECO:0008006" key="4">
    <source>
        <dbReference type="Google" id="ProtNLM"/>
    </source>
</evidence>
<comment type="caution">
    <text evidence="2">The sequence shown here is derived from an EMBL/GenBank/DDBJ whole genome shotgun (WGS) entry which is preliminary data.</text>
</comment>
<evidence type="ECO:0000313" key="2">
    <source>
        <dbReference type="EMBL" id="KFX67474.1"/>
    </source>
</evidence>
<keyword evidence="1" id="KW-0732">Signal</keyword>
<dbReference type="OrthoDB" id="7022244at2"/>
<organism evidence="2 3">
    <name type="scientific">Pseudomonas taeanensis MS-3</name>
    <dbReference type="NCBI Taxonomy" id="1395571"/>
    <lineage>
        <taxon>Bacteria</taxon>
        <taxon>Pseudomonadati</taxon>
        <taxon>Pseudomonadota</taxon>
        <taxon>Gammaproteobacteria</taxon>
        <taxon>Pseudomonadales</taxon>
        <taxon>Pseudomonadaceae</taxon>
        <taxon>Pseudomonas</taxon>
    </lineage>
</organism>
<keyword evidence="3" id="KW-1185">Reference proteome</keyword>
<reference evidence="2 3" key="1">
    <citation type="journal article" date="2014" name="Genome Announc.">
        <title>Draft Genome Sequence of Petroleum Oil-Degrading Marine Bacterium Pseudomonas taeanensis Strain MS-3, Isolated from a Crude Oil-Contaminated Seashore.</title>
        <authorList>
            <person name="Lee S.Y."/>
            <person name="Kim S.H."/>
            <person name="Lee D.G."/>
            <person name="Shin S."/>
            <person name="Yun S.H."/>
            <person name="Choi C.W."/>
            <person name="Chung Y.H."/>
            <person name="Choi J.S."/>
            <person name="Kahng H.Y."/>
            <person name="Kim S.I."/>
        </authorList>
    </citation>
    <scope>NUCLEOTIDE SEQUENCE [LARGE SCALE GENOMIC DNA]</scope>
    <source>
        <strain evidence="2 3">MS-3</strain>
    </source>
</reference>
<dbReference type="RefSeq" id="WP_025167562.1">
    <property type="nucleotide sequence ID" value="NZ_AWSQ01000010.1"/>
</dbReference>
<gene>
    <name evidence="2" type="ORF">TMS3_0123150</name>
</gene>
<name>A0A0A1YFT5_9PSED</name>
<evidence type="ECO:0000313" key="3">
    <source>
        <dbReference type="Proteomes" id="UP000030063"/>
    </source>
</evidence>
<protein>
    <recommendedName>
        <fullName evidence="4">3-isopropylmalate dehydratase</fullName>
    </recommendedName>
</protein>
<proteinExistence type="predicted"/>
<dbReference type="EMBL" id="AWSQ01000010">
    <property type="protein sequence ID" value="KFX67474.1"/>
    <property type="molecule type" value="Genomic_DNA"/>
</dbReference>
<dbReference type="STRING" id="1395571.TMS3_0123150"/>
<dbReference type="Proteomes" id="UP000030063">
    <property type="component" value="Unassembled WGS sequence"/>
</dbReference>
<sequence length="130" mass="13975">MLRSCLSMLAGLLALATAQAQLVPPATSHANSYAVLIVSRERLEAATSCEIGLFLHDQLAARLYQGQSVAFNLPPGEVSLRLQLIASGTCHAGIQQPNLQRLSLRAGEVRHYRIARRSVGLYLIATPASL</sequence>
<dbReference type="AlphaFoldDB" id="A0A0A1YFT5"/>